<proteinExistence type="predicted"/>
<dbReference type="Proteomes" id="UP000887580">
    <property type="component" value="Unplaced"/>
</dbReference>
<evidence type="ECO:0000313" key="1">
    <source>
        <dbReference type="Proteomes" id="UP000887580"/>
    </source>
</evidence>
<dbReference type="WBParaSite" id="PS1159_v2.g4237.t1">
    <property type="protein sequence ID" value="PS1159_v2.g4237.t1"/>
    <property type="gene ID" value="PS1159_v2.g4237"/>
</dbReference>
<reference evidence="2" key="1">
    <citation type="submission" date="2022-11" db="UniProtKB">
        <authorList>
            <consortium name="WormBaseParasite"/>
        </authorList>
    </citation>
    <scope>IDENTIFICATION</scope>
</reference>
<evidence type="ECO:0000313" key="2">
    <source>
        <dbReference type="WBParaSite" id="PS1159_v2.g4237.t1"/>
    </source>
</evidence>
<protein>
    <submittedName>
        <fullName evidence="2">C-type lectin domain-containing protein</fullName>
    </submittedName>
</protein>
<name>A0AC35GEM9_9BILA</name>
<sequence>MATFIQNCQAIYSKSYPVSICSEGENDFFRGLIDSTVTMLGLYLPTAAAKPSRIYEWADGNTDCQYRNWQSTDPDNYNDNIETVAQIDSTGKWNDVDLTSVGTNLFCKSNALTLQEYADSCQTLDNCAQL</sequence>
<accession>A0AC35GEM9</accession>
<organism evidence="1 2">
    <name type="scientific">Panagrolaimus sp. PS1159</name>
    <dbReference type="NCBI Taxonomy" id="55785"/>
    <lineage>
        <taxon>Eukaryota</taxon>
        <taxon>Metazoa</taxon>
        <taxon>Ecdysozoa</taxon>
        <taxon>Nematoda</taxon>
        <taxon>Chromadorea</taxon>
        <taxon>Rhabditida</taxon>
        <taxon>Tylenchina</taxon>
        <taxon>Panagrolaimomorpha</taxon>
        <taxon>Panagrolaimoidea</taxon>
        <taxon>Panagrolaimidae</taxon>
        <taxon>Panagrolaimus</taxon>
    </lineage>
</organism>